<protein>
    <recommendedName>
        <fullName evidence="2">non-specific serine/threonine protein kinase</fullName>
        <ecNumber evidence="2">2.7.11.1</ecNumber>
    </recommendedName>
</protein>
<dbReference type="GO" id="GO:0005524">
    <property type="term" value="F:ATP binding"/>
    <property type="evidence" value="ECO:0007669"/>
    <property type="project" value="UniProtKB-UniRule"/>
</dbReference>
<keyword evidence="4" id="KW-0433">Leucine-rich repeat</keyword>
<dbReference type="InterPro" id="IPR001611">
    <property type="entry name" value="Leu-rich_rpt"/>
</dbReference>
<evidence type="ECO:0000256" key="15">
    <source>
        <dbReference type="ARBA" id="ARBA00023180"/>
    </source>
</evidence>
<evidence type="ECO:0000256" key="8">
    <source>
        <dbReference type="ARBA" id="ARBA00022737"/>
    </source>
</evidence>
<keyword evidence="5" id="KW-0808">Transferase</keyword>
<dbReference type="InterPro" id="IPR011009">
    <property type="entry name" value="Kinase-like_dom_sf"/>
</dbReference>
<dbReference type="PANTHER" id="PTHR45974">
    <property type="entry name" value="RECEPTOR-LIKE PROTEIN 55"/>
    <property type="match status" value="1"/>
</dbReference>
<evidence type="ECO:0000256" key="16">
    <source>
        <dbReference type="PROSITE-ProRule" id="PRU10141"/>
    </source>
</evidence>
<comment type="caution">
    <text evidence="20">The sequence shown here is derived from an EMBL/GenBank/DDBJ whole genome shotgun (WGS) entry which is preliminary data.</text>
</comment>
<name>A0A9Q1QQK3_9CARY</name>
<dbReference type="Gene3D" id="1.10.510.10">
    <property type="entry name" value="Transferase(Phosphotransferase) domain 1"/>
    <property type="match status" value="1"/>
</dbReference>
<feature type="region of interest" description="Disordered" evidence="17">
    <location>
        <begin position="680"/>
        <end position="711"/>
    </location>
</feature>
<dbReference type="InterPro" id="IPR008271">
    <property type="entry name" value="Ser/Thr_kinase_AS"/>
</dbReference>
<keyword evidence="10" id="KW-0418">Kinase</keyword>
<gene>
    <name evidence="20" type="ORF">Cgig2_002194</name>
</gene>
<accession>A0A9Q1QQK3</accession>
<feature type="binding site" evidence="16">
    <location>
        <position position="429"/>
    </location>
    <ligand>
        <name>ATP</name>
        <dbReference type="ChEBI" id="CHEBI:30616"/>
    </ligand>
</feature>
<evidence type="ECO:0000256" key="11">
    <source>
        <dbReference type="ARBA" id="ARBA00022840"/>
    </source>
</evidence>
<evidence type="ECO:0000256" key="5">
    <source>
        <dbReference type="ARBA" id="ARBA00022679"/>
    </source>
</evidence>
<keyword evidence="21" id="KW-1185">Reference proteome</keyword>
<dbReference type="CDD" id="cd14066">
    <property type="entry name" value="STKc_IRAK"/>
    <property type="match status" value="1"/>
</dbReference>
<proteinExistence type="predicted"/>
<evidence type="ECO:0000256" key="9">
    <source>
        <dbReference type="ARBA" id="ARBA00022741"/>
    </source>
</evidence>
<dbReference type="InterPro" id="IPR017441">
    <property type="entry name" value="Protein_kinase_ATP_BS"/>
</dbReference>
<evidence type="ECO:0000313" key="21">
    <source>
        <dbReference type="Proteomes" id="UP001153076"/>
    </source>
</evidence>
<sequence>MSLIHVIFNNNQLTGSIPDTLGLVLTLEVIRLDANSLSGAVPKNLNILTRAAELNLGNNNLSGQIPDLTGMNVLTYVDLSNNSFDRSGIPEWFKTLPNLTTLIMVNTGLEGPIPTEIFNLPQLQTVILRDNHLNGTLDIGMSFSSDLQLIDLQNNSIDGFNSGQYRNKTLLDDNPFCRKPEAAEICKTVQAPMFSNFVPQQYCAPLSCFLDLELGPDCSRPYLGSLVFRSFNFSDLANLFYYNFLVNSLQPLLANVSMPVDKVCLVSSSIDMYSYLVLNIAFFPLDGAYFNRTGISTIGHVLNNQFLVSPYGPYYFIDLSYPSFPGQRKHTGLIIGLTIGGFVLALLTIAAGVYAYRQGNVAKKATKLSNPFSSWNEGSHPQLNAARWFSFEEVKHFTDNFSGRSEIGSGGYGKVYKGKLNTGQLVAIKRAKQGSLQGALEFKTEIELLSRVHHKNVVNLVGFCYDEGEQMLIYEYVTNGSLKATLSGKSGIWLNWPTRLNIALGAARGLAYLHELADPPIIHRDIKSDNILLDDQLNAKVADFGLCKPLSDNRGHVTTQVKGTMGYLDPEYYNTQMLTEKSDVYSFGVLMLELVTGKNPIEQNGYIVTKVKGALEETGNIYNLVDDAISFDMLTGVMEFVKLAIHCVQDRRDRRPAMSKVVKDIESIIQELKGHLGSTTSSAGYEGSGNVHPYSSSSSSFGITGNNPLRR</sequence>
<feature type="transmembrane region" description="Helical" evidence="18">
    <location>
        <begin position="333"/>
        <end position="356"/>
    </location>
</feature>
<keyword evidence="14" id="KW-0675">Receptor</keyword>
<comment type="subcellular location">
    <subcellularLocation>
        <location evidence="1">Membrane</location>
        <topology evidence="1">Single-pass type I membrane protein</topology>
    </subcellularLocation>
</comment>
<dbReference type="SUPFAM" id="SSF52058">
    <property type="entry name" value="L domain-like"/>
    <property type="match status" value="1"/>
</dbReference>
<evidence type="ECO:0000256" key="6">
    <source>
        <dbReference type="ARBA" id="ARBA00022692"/>
    </source>
</evidence>
<dbReference type="PANTHER" id="PTHR45974:SF266">
    <property type="entry name" value="LEUCINE-RICH REPEAT RECEPTOR PROTEIN KINASE HPCA1"/>
    <property type="match status" value="1"/>
</dbReference>
<evidence type="ECO:0000256" key="13">
    <source>
        <dbReference type="ARBA" id="ARBA00023136"/>
    </source>
</evidence>
<feature type="domain" description="Protein kinase" evidence="19">
    <location>
        <begin position="401"/>
        <end position="669"/>
    </location>
</feature>
<keyword evidence="8" id="KW-0677">Repeat</keyword>
<keyword evidence="3" id="KW-0723">Serine/threonine-protein kinase</keyword>
<keyword evidence="15" id="KW-0325">Glycoprotein</keyword>
<dbReference type="Gene3D" id="3.30.200.20">
    <property type="entry name" value="Phosphorylase Kinase, domain 1"/>
    <property type="match status" value="1"/>
</dbReference>
<dbReference type="InterPro" id="IPR001245">
    <property type="entry name" value="Ser-Thr/Tyr_kinase_cat_dom"/>
</dbReference>
<dbReference type="AlphaFoldDB" id="A0A9Q1QQK3"/>
<evidence type="ECO:0000313" key="20">
    <source>
        <dbReference type="EMBL" id="KAJ8450509.1"/>
    </source>
</evidence>
<dbReference type="Proteomes" id="UP001153076">
    <property type="component" value="Unassembled WGS sequence"/>
</dbReference>
<keyword evidence="11 16" id="KW-0067">ATP-binding</keyword>
<dbReference type="SUPFAM" id="SSF56112">
    <property type="entry name" value="Protein kinase-like (PK-like)"/>
    <property type="match status" value="1"/>
</dbReference>
<dbReference type="EC" id="2.7.11.1" evidence="2"/>
<dbReference type="GO" id="GO:0004674">
    <property type="term" value="F:protein serine/threonine kinase activity"/>
    <property type="evidence" value="ECO:0007669"/>
    <property type="project" value="UniProtKB-KW"/>
</dbReference>
<keyword evidence="13 18" id="KW-0472">Membrane</keyword>
<dbReference type="PROSITE" id="PS00107">
    <property type="entry name" value="PROTEIN_KINASE_ATP"/>
    <property type="match status" value="1"/>
</dbReference>
<keyword evidence="7" id="KW-0732">Signal</keyword>
<evidence type="ECO:0000256" key="2">
    <source>
        <dbReference type="ARBA" id="ARBA00012513"/>
    </source>
</evidence>
<evidence type="ECO:0000256" key="18">
    <source>
        <dbReference type="SAM" id="Phobius"/>
    </source>
</evidence>
<dbReference type="Gene3D" id="3.80.10.10">
    <property type="entry name" value="Ribonuclease Inhibitor"/>
    <property type="match status" value="2"/>
</dbReference>
<feature type="compositionally biased region" description="Polar residues" evidence="17">
    <location>
        <begin position="701"/>
        <end position="711"/>
    </location>
</feature>
<evidence type="ECO:0000256" key="17">
    <source>
        <dbReference type="SAM" id="MobiDB-lite"/>
    </source>
</evidence>
<dbReference type="EMBL" id="JAKOGI010000015">
    <property type="protein sequence ID" value="KAJ8450509.1"/>
    <property type="molecule type" value="Genomic_DNA"/>
</dbReference>
<keyword evidence="9 16" id="KW-0547">Nucleotide-binding</keyword>
<dbReference type="InterPro" id="IPR032675">
    <property type="entry name" value="LRR_dom_sf"/>
</dbReference>
<evidence type="ECO:0000256" key="1">
    <source>
        <dbReference type="ARBA" id="ARBA00004479"/>
    </source>
</evidence>
<keyword evidence="6 18" id="KW-0812">Transmembrane</keyword>
<dbReference type="Pfam" id="PF00560">
    <property type="entry name" value="LRR_1"/>
    <property type="match status" value="1"/>
</dbReference>
<dbReference type="GO" id="GO:0016020">
    <property type="term" value="C:membrane"/>
    <property type="evidence" value="ECO:0007669"/>
    <property type="project" value="UniProtKB-SubCell"/>
</dbReference>
<reference evidence="20" key="1">
    <citation type="submission" date="2022-04" db="EMBL/GenBank/DDBJ databases">
        <title>Carnegiea gigantea Genome sequencing and assembly v2.</title>
        <authorList>
            <person name="Copetti D."/>
            <person name="Sanderson M.J."/>
            <person name="Burquez A."/>
            <person name="Wojciechowski M.F."/>
        </authorList>
    </citation>
    <scope>NUCLEOTIDE SEQUENCE</scope>
    <source>
        <strain evidence="20">SGP5-SGP5p</strain>
        <tissue evidence="20">Aerial part</tissue>
    </source>
</reference>
<dbReference type="InterPro" id="IPR000719">
    <property type="entry name" value="Prot_kinase_dom"/>
</dbReference>
<evidence type="ECO:0000256" key="12">
    <source>
        <dbReference type="ARBA" id="ARBA00022989"/>
    </source>
</evidence>
<evidence type="ECO:0000256" key="7">
    <source>
        <dbReference type="ARBA" id="ARBA00022729"/>
    </source>
</evidence>
<dbReference type="FunFam" id="1.10.510.10:FF:000453">
    <property type="entry name" value="LRR receptor-like serine/threonine-protein kinase HSL2"/>
    <property type="match status" value="1"/>
</dbReference>
<keyword evidence="12 18" id="KW-1133">Transmembrane helix</keyword>
<dbReference type="PROSITE" id="PS50011">
    <property type="entry name" value="PROTEIN_KINASE_DOM"/>
    <property type="match status" value="1"/>
</dbReference>
<dbReference type="SMART" id="SM00220">
    <property type="entry name" value="S_TKc"/>
    <property type="match status" value="1"/>
</dbReference>
<evidence type="ECO:0000256" key="14">
    <source>
        <dbReference type="ARBA" id="ARBA00023170"/>
    </source>
</evidence>
<evidence type="ECO:0000256" key="4">
    <source>
        <dbReference type="ARBA" id="ARBA00022614"/>
    </source>
</evidence>
<evidence type="ECO:0000256" key="10">
    <source>
        <dbReference type="ARBA" id="ARBA00022777"/>
    </source>
</evidence>
<evidence type="ECO:0000259" key="19">
    <source>
        <dbReference type="PROSITE" id="PS50011"/>
    </source>
</evidence>
<dbReference type="FunFam" id="3.30.200.20:FF:000328">
    <property type="entry name" value="Leucine-rich repeat protein kinase family protein"/>
    <property type="match status" value="1"/>
</dbReference>
<dbReference type="PROSITE" id="PS00108">
    <property type="entry name" value="PROTEIN_KINASE_ST"/>
    <property type="match status" value="1"/>
</dbReference>
<organism evidence="20 21">
    <name type="scientific">Carnegiea gigantea</name>
    <dbReference type="NCBI Taxonomy" id="171969"/>
    <lineage>
        <taxon>Eukaryota</taxon>
        <taxon>Viridiplantae</taxon>
        <taxon>Streptophyta</taxon>
        <taxon>Embryophyta</taxon>
        <taxon>Tracheophyta</taxon>
        <taxon>Spermatophyta</taxon>
        <taxon>Magnoliopsida</taxon>
        <taxon>eudicotyledons</taxon>
        <taxon>Gunneridae</taxon>
        <taxon>Pentapetalae</taxon>
        <taxon>Caryophyllales</taxon>
        <taxon>Cactineae</taxon>
        <taxon>Cactaceae</taxon>
        <taxon>Cactoideae</taxon>
        <taxon>Echinocereeae</taxon>
        <taxon>Carnegiea</taxon>
    </lineage>
</organism>
<evidence type="ECO:0000256" key="3">
    <source>
        <dbReference type="ARBA" id="ARBA00022527"/>
    </source>
</evidence>
<dbReference type="OrthoDB" id="2015206at2759"/>
<dbReference type="Pfam" id="PF07714">
    <property type="entry name" value="PK_Tyr_Ser-Thr"/>
    <property type="match status" value="1"/>
</dbReference>